<feature type="region of interest" description="Disordered" evidence="1">
    <location>
        <begin position="127"/>
        <end position="146"/>
    </location>
</feature>
<keyword evidence="2" id="KW-0812">Transmembrane</keyword>
<evidence type="ECO:0000256" key="1">
    <source>
        <dbReference type="SAM" id="MobiDB-lite"/>
    </source>
</evidence>
<keyword evidence="2" id="KW-1133">Transmembrane helix</keyword>
<feature type="transmembrane region" description="Helical" evidence="2">
    <location>
        <begin position="102"/>
        <end position="120"/>
    </location>
</feature>
<gene>
    <name evidence="3" type="ORF">dnm_091490</name>
</gene>
<dbReference type="PANTHER" id="PTHR33803">
    <property type="entry name" value="IS1478 TRANSPOSASE"/>
    <property type="match status" value="1"/>
</dbReference>
<dbReference type="KEGG" id="dmm:dnm_091490"/>
<evidence type="ECO:0000313" key="3">
    <source>
        <dbReference type="EMBL" id="QTA93054.1"/>
    </source>
</evidence>
<proteinExistence type="predicted"/>
<evidence type="ECO:0000256" key="2">
    <source>
        <dbReference type="SAM" id="Phobius"/>
    </source>
</evidence>
<evidence type="ECO:0000313" key="4">
    <source>
        <dbReference type="Proteomes" id="UP000663722"/>
    </source>
</evidence>
<accession>A0A975BXN9</accession>
<name>A0A975BXN9_9BACT</name>
<keyword evidence="2" id="KW-0472">Membrane</keyword>
<organism evidence="3 4">
    <name type="scientific">Desulfonema magnum</name>
    <dbReference type="NCBI Taxonomy" id="45655"/>
    <lineage>
        <taxon>Bacteria</taxon>
        <taxon>Pseudomonadati</taxon>
        <taxon>Thermodesulfobacteriota</taxon>
        <taxon>Desulfobacteria</taxon>
        <taxon>Desulfobacterales</taxon>
        <taxon>Desulfococcaceae</taxon>
        <taxon>Desulfonema</taxon>
    </lineage>
</organism>
<protein>
    <submittedName>
        <fullName evidence="3">Uncharacterized protein</fullName>
    </submittedName>
</protein>
<dbReference type="AlphaFoldDB" id="A0A975BXN9"/>
<dbReference type="PANTHER" id="PTHR33803:SF3">
    <property type="entry name" value="BLL1974 PROTEIN"/>
    <property type="match status" value="1"/>
</dbReference>
<reference evidence="3" key="1">
    <citation type="journal article" date="2021" name="Microb. Physiol.">
        <title>Proteogenomic Insights into the Physiology of Marine, Sulfate-Reducing, Filamentous Desulfonema limicola and Desulfonema magnum.</title>
        <authorList>
            <person name="Schnaars V."/>
            <person name="Wohlbrand L."/>
            <person name="Scheve S."/>
            <person name="Hinrichs C."/>
            <person name="Reinhardt R."/>
            <person name="Rabus R."/>
        </authorList>
    </citation>
    <scope>NUCLEOTIDE SEQUENCE</scope>
    <source>
        <strain evidence="3">4be13</strain>
    </source>
</reference>
<dbReference type="Proteomes" id="UP000663722">
    <property type="component" value="Chromosome"/>
</dbReference>
<sequence length="146" mass="15898">MHDSTLCRIRQRLGEEGIAVIGSEVSEILRLAGVIKGDTIMADSTVLPGNIAYPTDIGLICDAFGKMSRLAEHHGIPPWWDEKEVKELRREYNMNKDRSGTAEYLFGFAMIFLSALPVFGEKVADLSAPDSEKGKSPGTADVADTA</sequence>
<dbReference type="EMBL" id="CP061800">
    <property type="protein sequence ID" value="QTA93054.1"/>
    <property type="molecule type" value="Genomic_DNA"/>
</dbReference>
<keyword evidence="4" id="KW-1185">Reference proteome</keyword>